<dbReference type="EMBL" id="CP017147">
    <property type="protein sequence ID" value="AOO81231.1"/>
    <property type="molecule type" value="Genomic_DNA"/>
</dbReference>
<evidence type="ECO:0000313" key="2">
    <source>
        <dbReference type="Proteomes" id="UP000094969"/>
    </source>
</evidence>
<name>A0A1D7U1K5_9HYPH</name>
<reference evidence="1 2" key="1">
    <citation type="journal article" date="2015" name="Antonie Van Leeuwenhoek">
        <title>Bosea vaviloviae sp. nov., a new species of slow-growing rhizobia isolated from nodules of the relict species Vavilovia formosa (Stev.) Fed.</title>
        <authorList>
            <person name="Safronova V.I."/>
            <person name="Kuznetsova I.G."/>
            <person name="Sazanova A.L."/>
            <person name="Kimeklis A.K."/>
            <person name="Belimov A.A."/>
            <person name="Andronov E.E."/>
            <person name="Pinaev A.G."/>
            <person name="Chizhevskaya E.P."/>
            <person name="Pukhaev A.R."/>
            <person name="Popov K.P."/>
            <person name="Willems A."/>
            <person name="Tikhonovich I.A."/>
        </authorList>
    </citation>
    <scope>NUCLEOTIDE SEQUENCE [LARGE SCALE GENOMIC DNA]</scope>
    <source>
        <strain evidence="1 2">Vaf18</strain>
    </source>
</reference>
<sequence length="70" mass="7846">MFAFESSMCLSHLVQFCCGGWGKETRRKLSKKGDKIGAPVRQLLFGPTRLSIRIRTDNLPAAIALDKWHG</sequence>
<dbReference type="AlphaFoldDB" id="A0A1D7U1K5"/>
<dbReference type="Proteomes" id="UP000094969">
    <property type="component" value="Chromosome"/>
</dbReference>
<dbReference type="KEGG" id="bvv:BHK69_12825"/>
<accession>A0A1D7U1K5</accession>
<organism evidence="1 2">
    <name type="scientific">Bosea vaviloviae</name>
    <dbReference type="NCBI Taxonomy" id="1526658"/>
    <lineage>
        <taxon>Bacteria</taxon>
        <taxon>Pseudomonadati</taxon>
        <taxon>Pseudomonadota</taxon>
        <taxon>Alphaproteobacteria</taxon>
        <taxon>Hyphomicrobiales</taxon>
        <taxon>Boseaceae</taxon>
        <taxon>Bosea</taxon>
    </lineage>
</organism>
<keyword evidence="2" id="KW-1185">Reference proteome</keyword>
<proteinExistence type="predicted"/>
<gene>
    <name evidence="1" type="ORF">BHK69_12825</name>
</gene>
<protein>
    <submittedName>
        <fullName evidence="1">Uncharacterized protein</fullName>
    </submittedName>
</protein>
<evidence type="ECO:0000313" key="1">
    <source>
        <dbReference type="EMBL" id="AOO81231.1"/>
    </source>
</evidence>